<protein>
    <recommendedName>
        <fullName evidence="2">Thiamine-monophosphate kinase</fullName>
        <shortName evidence="2">TMP kinase</shortName>
        <shortName evidence="2">Thiamine-phosphate kinase</shortName>
        <ecNumber evidence="2">2.7.4.16</ecNumber>
    </recommendedName>
</protein>
<evidence type="ECO:0000256" key="1">
    <source>
        <dbReference type="ARBA" id="ARBA00022977"/>
    </source>
</evidence>
<feature type="binding site" evidence="2">
    <location>
        <position position="60"/>
    </location>
    <ligand>
        <name>Mg(2+)</name>
        <dbReference type="ChEBI" id="CHEBI:18420"/>
        <label>2</label>
    </ligand>
</feature>
<comment type="caution">
    <text evidence="2">Lacks conserved residue(s) required for the propagation of feature annotation.</text>
</comment>
<dbReference type="KEGG" id="cdev:CIGN_0617"/>
<dbReference type="Gene3D" id="3.90.650.10">
    <property type="entry name" value="PurM-like C-terminal domain"/>
    <property type="match status" value="1"/>
</dbReference>
<dbReference type="InterPro" id="IPR006283">
    <property type="entry name" value="ThiL-like"/>
</dbReference>
<evidence type="ECO:0000313" key="3">
    <source>
        <dbReference type="EMBL" id="ARQ98914.1"/>
    </source>
</evidence>
<accession>A0A381D8A1</accession>
<dbReference type="EMBL" id="CP018788">
    <property type="protein sequence ID" value="ARQ98914.1"/>
    <property type="molecule type" value="Genomic_DNA"/>
</dbReference>
<accession>A0A1X9SRM2</accession>
<dbReference type="CDD" id="cd02194">
    <property type="entry name" value="ThiL"/>
    <property type="match status" value="1"/>
</dbReference>
<feature type="binding site" evidence="2">
    <location>
        <begin position="107"/>
        <end position="108"/>
    </location>
    <ligand>
        <name>ATP</name>
        <dbReference type="ChEBI" id="CHEBI:30616"/>
    </ligand>
</feature>
<dbReference type="InterPro" id="IPR016188">
    <property type="entry name" value="PurM-like_N"/>
</dbReference>
<feature type="binding site" evidence="2">
    <location>
        <position position="19"/>
    </location>
    <ligand>
        <name>Mg(2+)</name>
        <dbReference type="ChEBI" id="CHEBI:18420"/>
        <label>4</label>
    </ligand>
</feature>
<dbReference type="EC" id="2.7.4.16" evidence="2"/>
<dbReference type="SUPFAM" id="SSF56042">
    <property type="entry name" value="PurM C-terminal domain-like"/>
    <property type="match status" value="1"/>
</dbReference>
<feature type="binding site" evidence="2">
    <location>
        <position position="225"/>
    </location>
    <ligand>
        <name>substrate</name>
    </ligand>
</feature>
<dbReference type="Proteomes" id="UP000194309">
    <property type="component" value="Chromosome"/>
</dbReference>
<feature type="binding site" evidence="2">
    <location>
        <position position="31"/>
    </location>
    <ligand>
        <name>Mg(2+)</name>
        <dbReference type="ChEBI" id="CHEBI:18420"/>
        <label>2</label>
    </ligand>
</feature>
<feature type="binding site" evidence="2">
    <location>
        <position position="31"/>
    </location>
    <ligand>
        <name>Mg(2+)</name>
        <dbReference type="ChEBI" id="CHEBI:18420"/>
        <label>1</label>
    </ligand>
</feature>
<dbReference type="OrthoDB" id="9802811at2"/>
<feature type="binding site" evidence="2">
    <location>
        <position position="195"/>
    </location>
    <ligand>
        <name>Mg(2+)</name>
        <dbReference type="ChEBI" id="CHEBI:18420"/>
        <label>5</label>
    </ligand>
</feature>
<feature type="binding site" evidence="2">
    <location>
        <position position="108"/>
    </location>
    <ligand>
        <name>Mg(2+)</name>
        <dbReference type="ChEBI" id="CHEBI:18420"/>
        <label>1</label>
    </ligand>
</feature>
<proteinExistence type="inferred from homology"/>
<keyword evidence="2" id="KW-0547">Nucleotide-binding</keyword>
<feature type="binding site" evidence="2">
    <location>
        <position position="19"/>
    </location>
    <ligand>
        <name>Mg(2+)</name>
        <dbReference type="ChEBI" id="CHEBI:18420"/>
        <label>3</label>
    </ligand>
</feature>
<dbReference type="PANTHER" id="PTHR30270">
    <property type="entry name" value="THIAMINE-MONOPHOSPHATE KINASE"/>
    <property type="match status" value="1"/>
</dbReference>
<dbReference type="InterPro" id="IPR036676">
    <property type="entry name" value="PurM-like_C_sf"/>
</dbReference>
<name>A0A1X9SRM2_9BACT</name>
<organism evidence="3 4">
    <name type="scientific">Campylobacter devanensis</name>
    <dbReference type="NCBI Taxonomy" id="3161138"/>
    <lineage>
        <taxon>Bacteria</taxon>
        <taxon>Pseudomonadati</taxon>
        <taxon>Campylobacterota</taxon>
        <taxon>Epsilonproteobacteria</taxon>
        <taxon>Campylobacterales</taxon>
        <taxon>Campylobacteraceae</taxon>
        <taxon>Campylobacter</taxon>
    </lineage>
</organism>
<evidence type="ECO:0000313" key="4">
    <source>
        <dbReference type="Proteomes" id="UP000194309"/>
    </source>
</evidence>
<comment type="catalytic activity">
    <reaction evidence="2">
        <text>thiamine phosphate + ATP = thiamine diphosphate + ADP</text>
        <dbReference type="Rhea" id="RHEA:15913"/>
        <dbReference type="ChEBI" id="CHEBI:30616"/>
        <dbReference type="ChEBI" id="CHEBI:37575"/>
        <dbReference type="ChEBI" id="CHEBI:58937"/>
        <dbReference type="ChEBI" id="CHEBI:456216"/>
        <dbReference type="EC" id="2.7.4.16"/>
    </reaction>
</comment>
<comment type="similarity">
    <text evidence="2">Belongs to the thiamine-monophosphate kinase family.</text>
</comment>
<dbReference type="Gene3D" id="3.30.1330.10">
    <property type="entry name" value="PurM-like, N-terminal domain"/>
    <property type="match status" value="1"/>
</dbReference>
<dbReference type="GO" id="GO:0005524">
    <property type="term" value="F:ATP binding"/>
    <property type="evidence" value="ECO:0007669"/>
    <property type="project" value="UniProtKB-UniRule"/>
</dbReference>
<feature type="binding site" evidence="2">
    <location>
        <position position="192"/>
    </location>
    <ligand>
        <name>Mg(2+)</name>
        <dbReference type="ChEBI" id="CHEBI:18420"/>
        <label>3</label>
    </ligand>
</feature>
<reference evidence="3 4" key="1">
    <citation type="journal article" date="2017" name="Genome Biol. Evol.">
        <title>Comparative Genomic Analysis Identifies a Campylobacter Clade Deficient in Selenium Metabolism.</title>
        <authorList>
            <person name="Miller W.G."/>
            <person name="Yee E."/>
            <person name="Lopes B.S."/>
            <person name="Chapman M.H."/>
            <person name="Huynh S."/>
            <person name="Bono J.L."/>
            <person name="Parker C.T."/>
            <person name="Strachan N.J.C."/>
            <person name="Forbes K.J."/>
        </authorList>
    </citation>
    <scope>NUCLEOTIDE SEQUENCE [LARGE SCALE GENOMIC DNA]</scope>
    <source>
        <strain evidence="3 4">NCTC 13003</strain>
    </source>
</reference>
<dbReference type="GO" id="GO:0009229">
    <property type="term" value="P:thiamine diphosphate biosynthetic process"/>
    <property type="evidence" value="ECO:0007669"/>
    <property type="project" value="UniProtKB-UniRule"/>
</dbReference>
<feature type="binding site" evidence="2">
    <location>
        <position position="133"/>
    </location>
    <ligand>
        <name>ATP</name>
        <dbReference type="ChEBI" id="CHEBI:30616"/>
    </ligand>
</feature>
<sequence>MDKEQSIISNFKHNLNGDDGAIIGDMVYSKDMFVEDIHFKSHWLSPKQIGKKAMIVNLSDAIAMNATPKYALLGLGLPKNLSNKYIKELSIGLKECAARYGTQIIGGDTILSNKLIISLTIISYLNSKKPLIRNGAKIGDIVCYTGVLGGSIKGLRTLLNGGKISSNSRFVTPNLRQEFIKQSAKWIRSGMDISDGLASDLPKITQNRAVKFNKKLSKFEFISGEEYEMLIVVPPKNIKRVLNQAKKCRVKLNLLGKIINERAKFHGKFTHF</sequence>
<dbReference type="GO" id="GO:0009030">
    <property type="term" value="F:thiamine-phosphate kinase activity"/>
    <property type="evidence" value="ECO:0007669"/>
    <property type="project" value="UniProtKB-UniRule"/>
</dbReference>
<feature type="binding site" evidence="2">
    <location>
        <position position="29"/>
    </location>
    <ligand>
        <name>Mg(2+)</name>
        <dbReference type="ChEBI" id="CHEBI:18420"/>
        <label>4</label>
    </ligand>
</feature>
<dbReference type="SUPFAM" id="SSF55326">
    <property type="entry name" value="PurM N-terminal domain-like"/>
    <property type="match status" value="1"/>
</dbReference>
<gene>
    <name evidence="2 3" type="primary">thiL</name>
    <name evidence="3" type="ORF">CIGN_0617</name>
</gene>
<feature type="binding site" evidence="2">
    <location>
        <position position="60"/>
    </location>
    <ligand>
        <name>Mg(2+)</name>
        <dbReference type="ChEBI" id="CHEBI:18420"/>
        <label>4</label>
    </ligand>
</feature>
<dbReference type="Pfam" id="PF00586">
    <property type="entry name" value="AIRS"/>
    <property type="match status" value="1"/>
</dbReference>
<keyword evidence="2" id="KW-0460">Magnesium</keyword>
<keyword evidence="2" id="KW-0479">Metal-binding</keyword>
<keyword evidence="2 3" id="KW-0418">Kinase</keyword>
<dbReference type="UniPathway" id="UPA00060">
    <property type="reaction ID" value="UER00142"/>
</dbReference>
<comment type="function">
    <text evidence="2">Catalyzes the ATP-dependent phosphorylation of thiamine-monophosphate (TMP) to form thiamine-pyrophosphate (TPP), the active form of vitamin B1.</text>
</comment>
<dbReference type="PANTHER" id="PTHR30270:SF0">
    <property type="entry name" value="THIAMINE-MONOPHOSPHATE KINASE"/>
    <property type="match status" value="1"/>
</dbReference>
<feature type="binding site" evidence="2">
    <location>
        <position position="38"/>
    </location>
    <ligand>
        <name>substrate</name>
    </ligand>
</feature>
<feature type="binding site" evidence="2">
    <location>
        <position position="269"/>
    </location>
    <ligand>
        <name>substrate</name>
    </ligand>
</feature>
<dbReference type="HAMAP" id="MF_02128">
    <property type="entry name" value="TMP_kinase"/>
    <property type="match status" value="1"/>
</dbReference>
<keyword evidence="4" id="KW-1185">Reference proteome</keyword>
<feature type="binding site" evidence="2">
    <location>
        <position position="194"/>
    </location>
    <ligand>
        <name>ATP</name>
        <dbReference type="ChEBI" id="CHEBI:30616"/>
    </ligand>
</feature>
<keyword evidence="2 3" id="KW-0808">Transferase</keyword>
<dbReference type="GO" id="GO:0009228">
    <property type="term" value="P:thiamine biosynthetic process"/>
    <property type="evidence" value="ECO:0007669"/>
    <property type="project" value="UniProtKB-KW"/>
</dbReference>
<keyword evidence="2" id="KW-0067">ATP-binding</keyword>
<dbReference type="STRING" id="1660064.CIGN_0617"/>
<feature type="binding site" evidence="2">
    <location>
        <position position="60"/>
    </location>
    <ligand>
        <name>Mg(2+)</name>
        <dbReference type="ChEBI" id="CHEBI:18420"/>
        <label>3</label>
    </ligand>
</feature>
<keyword evidence="1 2" id="KW-0784">Thiamine biosynthesis</keyword>
<dbReference type="InterPro" id="IPR036921">
    <property type="entry name" value="PurM-like_N_sf"/>
</dbReference>
<dbReference type="NCBIfam" id="NF004354">
    <property type="entry name" value="PRK05731.2-3"/>
    <property type="match status" value="1"/>
</dbReference>
<comment type="pathway">
    <text evidence="2">Cofactor biosynthesis; thiamine diphosphate biosynthesis; thiamine diphosphate from thiamine phosphate: step 1/1.</text>
</comment>
<dbReference type="AlphaFoldDB" id="A0A1X9SRM2"/>
<dbReference type="GO" id="GO:0000287">
    <property type="term" value="F:magnesium ion binding"/>
    <property type="evidence" value="ECO:0007669"/>
    <property type="project" value="UniProtKB-UniRule"/>
</dbReference>
<comment type="miscellaneous">
    <text evidence="2">Reaction mechanism of ThiL seems to utilize a direct, inline transfer of the gamma-phosphate of ATP to TMP rather than a phosphorylated enzyme intermediate.</text>
</comment>
<evidence type="ECO:0000256" key="2">
    <source>
        <dbReference type="HAMAP-Rule" id="MF_02128"/>
    </source>
</evidence>